<dbReference type="AlphaFoldDB" id="A0AAD4LH46"/>
<keyword evidence="2" id="KW-1185">Reference proteome</keyword>
<protein>
    <submittedName>
        <fullName evidence="1">Uncharacterized protein</fullName>
    </submittedName>
</protein>
<comment type="caution">
    <text evidence="1">The sequence shown here is derived from an EMBL/GenBank/DDBJ whole genome shotgun (WGS) entry which is preliminary data.</text>
</comment>
<evidence type="ECO:0000313" key="1">
    <source>
        <dbReference type="EMBL" id="KAH8987267.1"/>
    </source>
</evidence>
<reference evidence="1" key="1">
    <citation type="submission" date="2022-01" db="EMBL/GenBank/DDBJ databases">
        <title>Comparative genomics reveals a dynamic genome evolution in the ectomycorrhizal milk-cap (Lactarius) mushrooms.</title>
        <authorList>
            <consortium name="DOE Joint Genome Institute"/>
            <person name="Lebreton A."/>
            <person name="Tang N."/>
            <person name="Kuo A."/>
            <person name="LaButti K."/>
            <person name="Drula E."/>
            <person name="Barry K."/>
            <person name="Clum A."/>
            <person name="Lipzen A."/>
            <person name="Mousain D."/>
            <person name="Ng V."/>
            <person name="Wang R."/>
            <person name="Wang X."/>
            <person name="Dai Y."/>
            <person name="Henrissat B."/>
            <person name="Grigoriev I.V."/>
            <person name="Guerin-Laguette A."/>
            <person name="Yu F."/>
            <person name="Martin F.M."/>
        </authorList>
    </citation>
    <scope>NUCLEOTIDE SEQUENCE</scope>
    <source>
        <strain evidence="1">QP</strain>
    </source>
</reference>
<accession>A0AAD4LH46</accession>
<sequence length="276" mass="30550">MGPINAHADHADSLSRLEQHPCIAAQVPGSEPDPNVQLCAQPSETNISSLQSSYYTAPNTWQSNTSSQTYYSANSSPSRSSNISFPYSVRSINSYKSRKNVFYPSRARPLPVAVSSGLFSSIAPEVLIWQVRRFYTDSLQHTNTGLVPAGRVLLRSVGLHGEFSQRVPIRIDEETRCCAELFIALTREILLKDAIDADALEGPSELLYLTFRNALFESEAFDMPTTSNLNEEGIRQASRADTQGSQRVTCLLRTLLSVMDAFEVCSCVVANRLLYM</sequence>
<dbReference type="Proteomes" id="UP001201163">
    <property type="component" value="Unassembled WGS sequence"/>
</dbReference>
<dbReference type="EMBL" id="JAKELL010000048">
    <property type="protein sequence ID" value="KAH8987267.1"/>
    <property type="molecule type" value="Genomic_DNA"/>
</dbReference>
<evidence type="ECO:0000313" key="2">
    <source>
        <dbReference type="Proteomes" id="UP001201163"/>
    </source>
</evidence>
<proteinExistence type="predicted"/>
<gene>
    <name evidence="1" type="ORF">EDB92DRAFT_1876101</name>
</gene>
<organism evidence="1 2">
    <name type="scientific">Lactarius akahatsu</name>
    <dbReference type="NCBI Taxonomy" id="416441"/>
    <lineage>
        <taxon>Eukaryota</taxon>
        <taxon>Fungi</taxon>
        <taxon>Dikarya</taxon>
        <taxon>Basidiomycota</taxon>
        <taxon>Agaricomycotina</taxon>
        <taxon>Agaricomycetes</taxon>
        <taxon>Russulales</taxon>
        <taxon>Russulaceae</taxon>
        <taxon>Lactarius</taxon>
    </lineage>
</organism>
<name>A0AAD4LH46_9AGAM</name>